<sequence length="671" mass="72711">MPDISAMGPGFATWTVEAPPALFIDRDELLALAREVAERERDSPAVIALSGLSGIGKTMLLRRIAAGLRDLFDVGLTVDFGQLRHDGAVPMADVVAGLLGDLFVDQRWIPADLEGRCRRFRQVTAGRRVLLLLDGVSDAAQVAALLPNSRHAMVVAVGDVAVEELAADGAIVRRVVGLGAEHGVELLTRLVGDRAAAHPDRARRLVELVGGSPQVIKVLAGSLRSRRGPSLEELINDLDGSAVPTGTAHRSSLLDSELRELFANVYDWLPLDAARLYHVLGQLPGRTMSVRIIAAALDAPASEVERLIGVLVDGNLLEESGAEFLMPDLVRRHARLVAATGEDPADMDRAVARAIGAWVEDAVAADFAVVRDRFRVGGVRPVPEAQAFGSDSEAMAWFAEKHEDLLAVIRAASARELNTQVWTLFQAMWPFYSSHPRFQAQREAGDLAVAAAAADGDRAAEARVLCFRARGFMEVGNFRAAGADLDRATELSRGENGPLFASVQDFVGHYYYKQGYFTDALAAFETSLAINERLEDGRGIALQAQFCGRCMGRLGREDEALDAFDRAARMIAPFDDARTASRIAYSRAEVLVALGRKADAVASLHEARTFAARLGQTMLLARPLELLADVAAEVEDIVAVRNYVAQVVELHRQSGSPELDRWQQRLEDLSQ</sequence>
<evidence type="ECO:0000259" key="2">
    <source>
        <dbReference type="Pfam" id="PF00931"/>
    </source>
</evidence>
<gene>
    <name evidence="3" type="ORF">FEK34_28470</name>
</gene>
<accession>A0A5R8NEJ3</accession>
<name>A0A5R8NEJ3_9NOCA</name>
<dbReference type="SUPFAM" id="SSF48452">
    <property type="entry name" value="TPR-like"/>
    <property type="match status" value="1"/>
</dbReference>
<dbReference type="AlphaFoldDB" id="A0A5R8NEJ3"/>
<feature type="domain" description="NB-ARC" evidence="2">
    <location>
        <begin position="40"/>
        <end position="194"/>
    </location>
</feature>
<dbReference type="InterPro" id="IPR002182">
    <property type="entry name" value="NB-ARC"/>
</dbReference>
<dbReference type="Pfam" id="PF00931">
    <property type="entry name" value="NB-ARC"/>
    <property type="match status" value="1"/>
</dbReference>
<dbReference type="Gene3D" id="3.40.50.300">
    <property type="entry name" value="P-loop containing nucleotide triphosphate hydrolases"/>
    <property type="match status" value="1"/>
</dbReference>
<dbReference type="SUPFAM" id="SSF52540">
    <property type="entry name" value="P-loop containing nucleoside triphosphate hydrolases"/>
    <property type="match status" value="1"/>
</dbReference>
<reference evidence="3 4" key="1">
    <citation type="submission" date="2019-05" db="EMBL/GenBank/DDBJ databases">
        <title>Genomes sequences of two Nocardia cyriacigeorgica environmental isolates, type strains Nocardia asteroides ATCC 19247 and Nocardia cyriacigeorgica DSM 44484.</title>
        <authorList>
            <person name="Vautrin F."/>
            <person name="Bergeron E."/>
            <person name="Dubost A."/>
            <person name="Abrouk D."/>
            <person name="Rodriguez Nava V."/>
            <person name="Pujic P."/>
        </authorList>
    </citation>
    <scope>NUCLEOTIDE SEQUENCE [LARGE SCALE GENOMIC DNA]</scope>
    <source>
        <strain evidence="3 4">EML 446</strain>
    </source>
</reference>
<keyword evidence="1" id="KW-0802">TPR repeat</keyword>
<dbReference type="Gene3D" id="1.25.40.10">
    <property type="entry name" value="Tetratricopeptide repeat domain"/>
    <property type="match status" value="1"/>
</dbReference>
<protein>
    <recommendedName>
        <fullName evidence="2">NB-ARC domain-containing protein</fullName>
    </recommendedName>
</protein>
<evidence type="ECO:0000313" key="3">
    <source>
        <dbReference type="EMBL" id="TLF72957.1"/>
    </source>
</evidence>
<dbReference type="EMBL" id="VBUT01000014">
    <property type="protein sequence ID" value="TLF72957.1"/>
    <property type="molecule type" value="Genomic_DNA"/>
</dbReference>
<dbReference type="InterPro" id="IPR019734">
    <property type="entry name" value="TPR_rpt"/>
</dbReference>
<dbReference type="InterPro" id="IPR011990">
    <property type="entry name" value="TPR-like_helical_dom_sf"/>
</dbReference>
<dbReference type="InterPro" id="IPR027417">
    <property type="entry name" value="P-loop_NTPase"/>
</dbReference>
<dbReference type="PROSITE" id="PS50005">
    <property type="entry name" value="TPR"/>
    <property type="match status" value="1"/>
</dbReference>
<dbReference type="SMART" id="SM00028">
    <property type="entry name" value="TPR"/>
    <property type="match status" value="3"/>
</dbReference>
<feature type="repeat" description="TPR" evidence="1">
    <location>
        <begin position="501"/>
        <end position="534"/>
    </location>
</feature>
<comment type="caution">
    <text evidence="3">The sequence shown here is derived from an EMBL/GenBank/DDBJ whole genome shotgun (WGS) entry which is preliminary data.</text>
</comment>
<proteinExistence type="predicted"/>
<evidence type="ECO:0000256" key="1">
    <source>
        <dbReference type="PROSITE-ProRule" id="PRU00339"/>
    </source>
</evidence>
<dbReference type="PRINTS" id="PR00364">
    <property type="entry name" value="DISEASERSIST"/>
</dbReference>
<dbReference type="Proteomes" id="UP000306378">
    <property type="component" value="Unassembled WGS sequence"/>
</dbReference>
<dbReference type="GO" id="GO:0043531">
    <property type="term" value="F:ADP binding"/>
    <property type="evidence" value="ECO:0007669"/>
    <property type="project" value="InterPro"/>
</dbReference>
<organism evidence="3 4">
    <name type="scientific">Nocardia cyriacigeorgica</name>
    <dbReference type="NCBI Taxonomy" id="135487"/>
    <lineage>
        <taxon>Bacteria</taxon>
        <taxon>Bacillati</taxon>
        <taxon>Actinomycetota</taxon>
        <taxon>Actinomycetes</taxon>
        <taxon>Mycobacteriales</taxon>
        <taxon>Nocardiaceae</taxon>
        <taxon>Nocardia</taxon>
    </lineage>
</organism>
<evidence type="ECO:0000313" key="4">
    <source>
        <dbReference type="Proteomes" id="UP000306378"/>
    </source>
</evidence>